<dbReference type="STRING" id="283909.R7TTI6"/>
<reference evidence="10" key="1">
    <citation type="submission" date="2012-12" db="EMBL/GenBank/DDBJ databases">
        <authorList>
            <person name="Hellsten U."/>
            <person name="Grimwood J."/>
            <person name="Chapman J.A."/>
            <person name="Shapiro H."/>
            <person name="Aerts A."/>
            <person name="Otillar R.P."/>
            <person name="Terry A.Y."/>
            <person name="Boore J.L."/>
            <person name="Simakov O."/>
            <person name="Marletaz F."/>
            <person name="Cho S.-J."/>
            <person name="Edsinger-Gonzales E."/>
            <person name="Havlak P."/>
            <person name="Kuo D.-H."/>
            <person name="Larsson T."/>
            <person name="Lv J."/>
            <person name="Arendt D."/>
            <person name="Savage R."/>
            <person name="Osoegawa K."/>
            <person name="de Jong P."/>
            <person name="Lindberg D.R."/>
            <person name="Seaver E.C."/>
            <person name="Weisblat D.A."/>
            <person name="Putnam N.H."/>
            <person name="Grigoriev I.V."/>
            <person name="Rokhsar D.S."/>
        </authorList>
    </citation>
    <scope>NUCLEOTIDE SEQUENCE</scope>
    <source>
        <strain evidence="10">I ESC-2004</strain>
    </source>
</reference>
<evidence type="ECO:0000313" key="8">
    <source>
        <dbReference type="EMBL" id="ELT94300.1"/>
    </source>
</evidence>
<evidence type="ECO:0000313" key="9">
    <source>
        <dbReference type="EnsemblMetazoa" id="CapteP208315"/>
    </source>
</evidence>
<sequence>MGDDAGLHIRFALFVYVAPIVVVFGVVGNILSIVVLGRDRIQPSTAFTLRALAAADMAFLLVCLFFTTLPAFVDEYIESFSLHSQTLYHLFILYTHPVYHAMQMVSTWILVLVTIERYILVCKPLHAVGCATVRRLTASLVAIWTASFLFQTPLFFQTGCRVQLNATTSSCIEFLGATHEDDVTGAVSMTLRISNPLYHLTYRTLGYFLLRFILPFTVLIYLSARLAQEIKRSRMRHDAIYAGVCSDNHHGNTHERQGKYTRIVVTIVTLFCLCLLPQAIFLLLLTLRNYKVLSLPTTFTFTFDAIASLLLAVNSSCNFVIYCVMRENFRNLLVKIVLRRRMPVSLRG</sequence>
<feature type="transmembrane region" description="Helical" evidence="6">
    <location>
        <begin position="49"/>
        <end position="73"/>
    </location>
</feature>
<dbReference type="PROSITE" id="PS00237">
    <property type="entry name" value="G_PROTEIN_RECEP_F1_1"/>
    <property type="match status" value="1"/>
</dbReference>
<evidence type="ECO:0000259" key="7">
    <source>
        <dbReference type="PROSITE" id="PS50262"/>
    </source>
</evidence>
<dbReference type="PANTHER" id="PTHR46641">
    <property type="entry name" value="FMRFAMIDE RECEPTOR-RELATED"/>
    <property type="match status" value="1"/>
</dbReference>
<feature type="transmembrane region" description="Helical" evidence="6">
    <location>
        <begin position="263"/>
        <end position="285"/>
    </location>
</feature>
<dbReference type="Proteomes" id="UP000014760">
    <property type="component" value="Unassembled WGS sequence"/>
</dbReference>
<keyword evidence="5" id="KW-0675">Receptor</keyword>
<name>R7TTI6_CAPTE</name>
<dbReference type="SUPFAM" id="SSF81321">
    <property type="entry name" value="Family A G protein-coupled receptor-like"/>
    <property type="match status" value="1"/>
</dbReference>
<dbReference type="PROSITE" id="PS50262">
    <property type="entry name" value="G_PROTEIN_RECEP_F1_2"/>
    <property type="match status" value="1"/>
</dbReference>
<dbReference type="GO" id="GO:0004930">
    <property type="term" value="F:G protein-coupled receptor activity"/>
    <property type="evidence" value="ECO:0007669"/>
    <property type="project" value="UniProtKB-KW"/>
</dbReference>
<comment type="similarity">
    <text evidence="5">Belongs to the G-protein coupled receptor 1 family.</text>
</comment>
<organism evidence="8">
    <name type="scientific">Capitella teleta</name>
    <name type="common">Polychaete worm</name>
    <dbReference type="NCBI Taxonomy" id="283909"/>
    <lineage>
        <taxon>Eukaryota</taxon>
        <taxon>Metazoa</taxon>
        <taxon>Spiralia</taxon>
        <taxon>Lophotrochozoa</taxon>
        <taxon>Annelida</taxon>
        <taxon>Polychaeta</taxon>
        <taxon>Sedentaria</taxon>
        <taxon>Scolecida</taxon>
        <taxon>Capitellidae</taxon>
        <taxon>Capitella</taxon>
    </lineage>
</organism>
<evidence type="ECO:0000256" key="3">
    <source>
        <dbReference type="ARBA" id="ARBA00022989"/>
    </source>
</evidence>
<dbReference type="CDD" id="cd14978">
    <property type="entry name" value="7tmA_FMRFamide_R-like"/>
    <property type="match status" value="1"/>
</dbReference>
<dbReference type="EMBL" id="KB309465">
    <property type="protein sequence ID" value="ELT94300.1"/>
    <property type="molecule type" value="Genomic_DNA"/>
</dbReference>
<evidence type="ECO:0000256" key="4">
    <source>
        <dbReference type="ARBA" id="ARBA00023136"/>
    </source>
</evidence>
<dbReference type="InterPro" id="IPR000276">
    <property type="entry name" value="GPCR_Rhodpsn"/>
</dbReference>
<comment type="subcellular location">
    <subcellularLocation>
        <location evidence="1">Membrane</location>
    </subcellularLocation>
</comment>
<gene>
    <name evidence="8" type="ORF">CAPTEDRAFT_208315</name>
</gene>
<dbReference type="InterPro" id="IPR052954">
    <property type="entry name" value="GPCR-Ligand_Int"/>
</dbReference>
<evidence type="ECO:0000256" key="6">
    <source>
        <dbReference type="SAM" id="Phobius"/>
    </source>
</evidence>
<dbReference type="HOGENOM" id="CLU_009579_24_7_1"/>
<keyword evidence="5" id="KW-0297">G-protein coupled receptor</keyword>
<feature type="transmembrane region" description="Helical" evidence="6">
    <location>
        <begin position="12"/>
        <end position="37"/>
    </location>
</feature>
<evidence type="ECO:0000256" key="5">
    <source>
        <dbReference type="RuleBase" id="RU000688"/>
    </source>
</evidence>
<dbReference type="OrthoDB" id="10011262at2759"/>
<dbReference type="AlphaFoldDB" id="R7TTI6"/>
<dbReference type="InterPro" id="IPR017452">
    <property type="entry name" value="GPCR_Rhodpsn_7TM"/>
</dbReference>
<dbReference type="EnsemblMetazoa" id="CapteT208315">
    <property type="protein sequence ID" value="CapteP208315"/>
    <property type="gene ID" value="CapteG208315"/>
</dbReference>
<reference evidence="9" key="3">
    <citation type="submission" date="2015-06" db="UniProtKB">
        <authorList>
            <consortium name="EnsemblMetazoa"/>
        </authorList>
    </citation>
    <scope>IDENTIFICATION</scope>
</reference>
<keyword evidence="10" id="KW-1185">Reference proteome</keyword>
<accession>R7TTI6</accession>
<dbReference type="PANTHER" id="PTHR46641:SF2">
    <property type="entry name" value="FMRFAMIDE RECEPTOR"/>
    <property type="match status" value="1"/>
</dbReference>
<keyword evidence="5" id="KW-0807">Transducer</keyword>
<keyword evidence="2 5" id="KW-0812">Transmembrane</keyword>
<dbReference type="Gene3D" id="1.20.1070.10">
    <property type="entry name" value="Rhodopsin 7-helix transmembrane proteins"/>
    <property type="match status" value="1"/>
</dbReference>
<feature type="transmembrane region" description="Helical" evidence="6">
    <location>
        <begin position="136"/>
        <end position="156"/>
    </location>
</feature>
<feature type="transmembrane region" description="Helical" evidence="6">
    <location>
        <begin position="205"/>
        <end position="227"/>
    </location>
</feature>
<dbReference type="OMA" id="SCHESCF"/>
<protein>
    <recommendedName>
        <fullName evidence="7">G-protein coupled receptors family 1 profile domain-containing protein</fullName>
    </recommendedName>
</protein>
<feature type="transmembrane region" description="Helical" evidence="6">
    <location>
        <begin position="93"/>
        <end position="115"/>
    </location>
</feature>
<dbReference type="GO" id="GO:0016020">
    <property type="term" value="C:membrane"/>
    <property type="evidence" value="ECO:0007669"/>
    <property type="project" value="UniProtKB-SubCell"/>
</dbReference>
<evidence type="ECO:0000313" key="10">
    <source>
        <dbReference type="Proteomes" id="UP000014760"/>
    </source>
</evidence>
<evidence type="ECO:0000256" key="2">
    <source>
        <dbReference type="ARBA" id="ARBA00022692"/>
    </source>
</evidence>
<evidence type="ECO:0000256" key="1">
    <source>
        <dbReference type="ARBA" id="ARBA00004370"/>
    </source>
</evidence>
<feature type="domain" description="G-protein coupled receptors family 1 profile" evidence="7">
    <location>
        <begin position="28"/>
        <end position="322"/>
    </location>
</feature>
<dbReference type="PRINTS" id="PR00237">
    <property type="entry name" value="GPCRRHODOPSN"/>
</dbReference>
<keyword evidence="4 6" id="KW-0472">Membrane</keyword>
<dbReference type="EMBL" id="AMQN01012352">
    <property type="status" value="NOT_ANNOTATED_CDS"/>
    <property type="molecule type" value="Genomic_DNA"/>
</dbReference>
<keyword evidence="3 6" id="KW-1133">Transmembrane helix</keyword>
<feature type="transmembrane region" description="Helical" evidence="6">
    <location>
        <begin position="305"/>
        <end position="325"/>
    </location>
</feature>
<reference evidence="8 10" key="2">
    <citation type="journal article" date="2013" name="Nature">
        <title>Insights into bilaterian evolution from three spiralian genomes.</title>
        <authorList>
            <person name="Simakov O."/>
            <person name="Marletaz F."/>
            <person name="Cho S.J."/>
            <person name="Edsinger-Gonzales E."/>
            <person name="Havlak P."/>
            <person name="Hellsten U."/>
            <person name="Kuo D.H."/>
            <person name="Larsson T."/>
            <person name="Lv J."/>
            <person name="Arendt D."/>
            <person name="Savage R."/>
            <person name="Osoegawa K."/>
            <person name="de Jong P."/>
            <person name="Grimwood J."/>
            <person name="Chapman J.A."/>
            <person name="Shapiro H."/>
            <person name="Aerts A."/>
            <person name="Otillar R.P."/>
            <person name="Terry A.Y."/>
            <person name="Boore J.L."/>
            <person name="Grigoriev I.V."/>
            <person name="Lindberg D.R."/>
            <person name="Seaver E.C."/>
            <person name="Weisblat D.A."/>
            <person name="Putnam N.H."/>
            <person name="Rokhsar D.S."/>
        </authorList>
    </citation>
    <scope>NUCLEOTIDE SEQUENCE</scope>
    <source>
        <strain evidence="8 10">I ESC-2004</strain>
    </source>
</reference>
<proteinExistence type="inferred from homology"/>
<dbReference type="Pfam" id="PF00001">
    <property type="entry name" value="7tm_1"/>
    <property type="match status" value="1"/>
</dbReference>